<dbReference type="InterPro" id="IPR012893">
    <property type="entry name" value="HipA-like_C"/>
</dbReference>
<dbReference type="AlphaFoldDB" id="A0A0H3N301"/>
<dbReference type="RefSeq" id="WP_009888801.1">
    <property type="nucleotide sequence ID" value="NC_013315.1"/>
</dbReference>
<evidence type="ECO:0000313" key="4">
    <source>
        <dbReference type="EMBL" id="CBA62767.1"/>
    </source>
</evidence>
<keyword evidence="2" id="KW-0418">Kinase</keyword>
<dbReference type="Gene3D" id="1.10.1070.20">
    <property type="match status" value="1"/>
</dbReference>
<reference evidence="4 5" key="1">
    <citation type="journal article" date="2009" name="Genome Biol.">
        <title>Comparative genome and phenotypic analysis of Clostridium difficile 027 strains provides insight into the evolution of a hypervirulent bacterium.</title>
        <authorList>
            <person name="Stabler R.A."/>
            <person name="He M."/>
            <person name="Dawson L."/>
            <person name="Martin M."/>
            <person name="Valiente E."/>
            <person name="Corton C."/>
            <person name="Lawley T.D."/>
            <person name="Sebaihia M."/>
            <person name="Quail M.A."/>
            <person name="Rose G."/>
            <person name="Gerding D.N."/>
            <person name="Gibert M."/>
            <person name="Popoff M.R."/>
            <person name="Parkhill J."/>
            <person name="Dougan G."/>
            <person name="Wren B.W."/>
        </authorList>
    </citation>
    <scope>NUCLEOTIDE SEQUENCE [LARGE SCALE GENOMIC DNA]</scope>
    <source>
        <strain evidence="4 5">CD196</strain>
    </source>
</reference>
<dbReference type="KEGG" id="cdc:CD196_1440"/>
<dbReference type="Pfam" id="PF07804">
    <property type="entry name" value="HipA_C"/>
    <property type="match status" value="1"/>
</dbReference>
<protein>
    <submittedName>
        <fullName evidence="4">Hipa-like</fullName>
    </submittedName>
</protein>
<dbReference type="EMBL" id="FN538970">
    <property type="protein sequence ID" value="CBA62767.1"/>
    <property type="molecule type" value="Genomic_DNA"/>
</dbReference>
<dbReference type="HOGENOM" id="CLU_076579_0_1_9"/>
<feature type="domain" description="HipA-like C-terminal" evidence="3">
    <location>
        <begin position="19"/>
        <end position="180"/>
    </location>
</feature>
<evidence type="ECO:0000313" key="5">
    <source>
        <dbReference type="Proteomes" id="UP000002068"/>
    </source>
</evidence>
<accession>A0A0H3N301</accession>
<evidence type="ECO:0000256" key="1">
    <source>
        <dbReference type="ARBA" id="ARBA00022679"/>
    </source>
</evidence>
<organism evidence="4 5">
    <name type="scientific">Clostridioides difficile (strain CD196)</name>
    <name type="common">Peptoclostridium difficile</name>
    <dbReference type="NCBI Taxonomy" id="645462"/>
    <lineage>
        <taxon>Bacteria</taxon>
        <taxon>Bacillati</taxon>
        <taxon>Bacillota</taxon>
        <taxon>Clostridia</taxon>
        <taxon>Peptostreptococcales</taxon>
        <taxon>Peptostreptococcaceae</taxon>
        <taxon>Clostridioides</taxon>
    </lineage>
</organism>
<proteinExistence type="predicted"/>
<sequence>MIKNFDEWKEYDGFSYGSGRSEKIWLINEKTKDIGLFKFPKTKETGEYWAEKLACEIASLLKIPCANVEIGTYNKRIGSMSYLINKNDEKLIEGVWLINKYYPCYNTDKLYDYKNNEYYSLKMIFKSIEEYNIKNDFLKMLIFDYLIGNRDRHQNNWALLESQNKITLSPLYDNGSSLCCYVNIENIDSFFTDHQRFEALINTRSRSRIRIDGKNKKEPTHLEVLKYLNSNYYEQTIDFVEKIINLMNEVNINTLIDNYSENIISPKLKKLLKIYLKEKVLRIKNIYNL</sequence>
<dbReference type="GO" id="GO:0016301">
    <property type="term" value="F:kinase activity"/>
    <property type="evidence" value="ECO:0007669"/>
    <property type="project" value="UniProtKB-KW"/>
</dbReference>
<gene>
    <name evidence="4" type="ordered locus">CD196_1440</name>
</gene>
<evidence type="ECO:0000256" key="2">
    <source>
        <dbReference type="ARBA" id="ARBA00022777"/>
    </source>
</evidence>
<dbReference type="Proteomes" id="UP000002068">
    <property type="component" value="Chromosome"/>
</dbReference>
<name>A0A0H3N301_CLODC</name>
<keyword evidence="1" id="KW-0808">Transferase</keyword>
<evidence type="ECO:0000259" key="3">
    <source>
        <dbReference type="Pfam" id="PF07804"/>
    </source>
</evidence>